<dbReference type="EMBL" id="JAEUAW010000001">
    <property type="protein sequence ID" value="MBW9092296.1"/>
    <property type="molecule type" value="Genomic_DNA"/>
</dbReference>
<name>A0ABS7HH96_9MICO</name>
<protein>
    <recommendedName>
        <fullName evidence="4">DUF4430 domain-containing protein</fullName>
    </recommendedName>
</protein>
<dbReference type="RefSeq" id="WP_220299048.1">
    <property type="nucleotide sequence ID" value="NZ_JAEUAW010000001.1"/>
</dbReference>
<evidence type="ECO:0000256" key="1">
    <source>
        <dbReference type="SAM" id="SignalP"/>
    </source>
</evidence>
<organism evidence="2 3">
    <name type="scientific">Microbacterium jejuense</name>
    <dbReference type="NCBI Taxonomy" id="1263637"/>
    <lineage>
        <taxon>Bacteria</taxon>
        <taxon>Bacillati</taxon>
        <taxon>Actinomycetota</taxon>
        <taxon>Actinomycetes</taxon>
        <taxon>Micrococcales</taxon>
        <taxon>Microbacteriaceae</taxon>
        <taxon>Microbacterium</taxon>
    </lineage>
</organism>
<gene>
    <name evidence="2" type="ORF">JNB62_01205</name>
</gene>
<proteinExistence type="predicted"/>
<evidence type="ECO:0000313" key="3">
    <source>
        <dbReference type="Proteomes" id="UP001196843"/>
    </source>
</evidence>
<evidence type="ECO:0008006" key="4">
    <source>
        <dbReference type="Google" id="ProtNLM"/>
    </source>
</evidence>
<feature type="chain" id="PRO_5046115982" description="DUF4430 domain-containing protein" evidence="1">
    <location>
        <begin position="26"/>
        <end position="187"/>
    </location>
</feature>
<comment type="caution">
    <text evidence="2">The sequence shown here is derived from an EMBL/GenBank/DDBJ whole genome shotgun (WGS) entry which is preliminary data.</text>
</comment>
<evidence type="ECO:0000313" key="2">
    <source>
        <dbReference type="EMBL" id="MBW9092296.1"/>
    </source>
</evidence>
<sequence length="187" mass="19035">MTSTLRTLAVAAASAALLITLSACSTPTPDPTATATATEDAVASVAVNSPCEGDEGVTVVVDATALGDADDVSDTWCVSTDEAIVAADALLAANVTTEGTDQYGDQVVCRVNGVPAEDDALPAEDGSDYFEKCESMPAAFAYWALWVKPAGGEWAYAQEGLATQQLEPGDAVELLFTLNGEPAAPAS</sequence>
<feature type="signal peptide" evidence="1">
    <location>
        <begin position="1"/>
        <end position="25"/>
    </location>
</feature>
<dbReference type="PROSITE" id="PS51257">
    <property type="entry name" value="PROKAR_LIPOPROTEIN"/>
    <property type="match status" value="1"/>
</dbReference>
<dbReference type="Proteomes" id="UP001196843">
    <property type="component" value="Unassembled WGS sequence"/>
</dbReference>
<keyword evidence="1" id="KW-0732">Signal</keyword>
<accession>A0ABS7HH96</accession>
<keyword evidence="3" id="KW-1185">Reference proteome</keyword>
<reference evidence="2 3" key="1">
    <citation type="journal article" date="2021" name="MBio">
        <title>Poor Competitiveness of Bradyrhizobium in Pigeon Pea Root Colonization in Indian Soils.</title>
        <authorList>
            <person name="Chalasani D."/>
            <person name="Basu A."/>
            <person name="Pullabhotla S.V.S.R.N."/>
            <person name="Jorrin B."/>
            <person name="Neal A.L."/>
            <person name="Poole P.S."/>
            <person name="Podile A.R."/>
            <person name="Tkacz A."/>
        </authorList>
    </citation>
    <scope>NUCLEOTIDE SEQUENCE [LARGE SCALE GENOMIC DNA]</scope>
    <source>
        <strain evidence="2 3">HU14</strain>
    </source>
</reference>